<name>A0ABR2YSB8_9CHLO</name>
<accession>A0ABR2YSB8</accession>
<reference evidence="2 3" key="1">
    <citation type="journal article" date="2024" name="Nat. Commun.">
        <title>Phylogenomics reveals the evolutionary origins of lichenization in chlorophyte algae.</title>
        <authorList>
            <person name="Puginier C."/>
            <person name="Libourel C."/>
            <person name="Otte J."/>
            <person name="Skaloud P."/>
            <person name="Haon M."/>
            <person name="Grisel S."/>
            <person name="Petersen M."/>
            <person name="Berrin J.G."/>
            <person name="Delaux P.M."/>
            <person name="Dal Grande F."/>
            <person name="Keller J."/>
        </authorList>
    </citation>
    <scope>NUCLEOTIDE SEQUENCE [LARGE SCALE GENOMIC DNA]</scope>
    <source>
        <strain evidence="2 3">SAG 216-7</strain>
    </source>
</reference>
<feature type="region of interest" description="Disordered" evidence="1">
    <location>
        <begin position="1"/>
        <end position="25"/>
    </location>
</feature>
<dbReference type="Gene3D" id="3.50.50.60">
    <property type="entry name" value="FAD/NAD(P)-binding domain"/>
    <property type="match status" value="1"/>
</dbReference>
<dbReference type="InterPro" id="IPR036188">
    <property type="entry name" value="FAD/NAD-bd_sf"/>
</dbReference>
<keyword evidence="3" id="KW-1185">Reference proteome</keyword>
<dbReference type="PANTHER" id="PTHR32098:SF5">
    <property type="entry name" value="LYCOPENE BETA_EPSILON CYCLASE PROTEIN"/>
    <property type="match status" value="1"/>
</dbReference>
<dbReference type="Proteomes" id="UP001491310">
    <property type="component" value="Unassembled WGS sequence"/>
</dbReference>
<dbReference type="PANTHER" id="PTHR32098">
    <property type="entry name" value="LYCOPENE BETA/EPSILON CYCLASE PROTEIN"/>
    <property type="match status" value="1"/>
</dbReference>
<evidence type="ECO:0000313" key="2">
    <source>
        <dbReference type="EMBL" id="KAK9909919.1"/>
    </source>
</evidence>
<dbReference type="SUPFAM" id="SSF51905">
    <property type="entry name" value="FAD/NAD(P)-binding domain"/>
    <property type="match status" value="1"/>
</dbReference>
<sequence>MAVRSSIVHERAHDSAKRKKSTKTQEIFEQIEKRSKSSSDAGGAGGSTSYTALKKADEAWTRLRTAEVTGPPPVFVREVKQALQAPPRFDVVMCGGTLGIFLACALQLRGLSVAVVERGPLVGRQQEWNISRKELKELVEEGLISSEEAEECIGMEFNPVRAGFHGGKDVWTRDVLNLGVRPDKLIAKVKQRFEAAGGTVLEFTGAQGVAVHPNGVSLDIPTAAFQETAQAKGSNGTQQQPETDDGVTGRLLIDCMGNFSPIVRQARWGQRPDGVCLVVGTCSRGFQNNTTGDVIYTNMPTRGEDAAVPNVQYFWEAFPSGSGPTDRTTYLFTYIDADPSRPSLEALLEEYWDLMPEYQGVKLESLEVLRILFGFFPTYRKSPLKSQWDRVLQVGDASGIQSPLSFGGFGALTRHLGRLRSAITEALEADALDKDSLAQVNAYNPGLSGAWMLQRAMSVRPGERPDPDFINSLLAKNFAAMQHFGDPVLKPFLQDVVQYGPLGLTLVSQMLSDPLFVPSIFRHVGVPPMLDWLKHFTALGAYTLLHKAGKPVVRSLAKRSSGKQRFKLNRLLDAWKYGSGADFKL</sequence>
<proteinExistence type="predicted"/>
<dbReference type="EMBL" id="JALJOT010000006">
    <property type="protein sequence ID" value="KAK9909919.1"/>
    <property type="molecule type" value="Genomic_DNA"/>
</dbReference>
<evidence type="ECO:0000256" key="1">
    <source>
        <dbReference type="SAM" id="MobiDB-lite"/>
    </source>
</evidence>
<comment type="caution">
    <text evidence="2">The sequence shown here is derived from an EMBL/GenBank/DDBJ whole genome shotgun (WGS) entry which is preliminary data.</text>
</comment>
<protein>
    <recommendedName>
        <fullName evidence="4">FAD/NAD(P)-binding domain-containing protein</fullName>
    </recommendedName>
</protein>
<evidence type="ECO:0008006" key="4">
    <source>
        <dbReference type="Google" id="ProtNLM"/>
    </source>
</evidence>
<gene>
    <name evidence="2" type="ORF">WJX75_009466</name>
</gene>
<organism evidence="2 3">
    <name type="scientific">Coccomyxa subellipsoidea</name>
    <dbReference type="NCBI Taxonomy" id="248742"/>
    <lineage>
        <taxon>Eukaryota</taxon>
        <taxon>Viridiplantae</taxon>
        <taxon>Chlorophyta</taxon>
        <taxon>core chlorophytes</taxon>
        <taxon>Trebouxiophyceae</taxon>
        <taxon>Trebouxiophyceae incertae sedis</taxon>
        <taxon>Coccomyxaceae</taxon>
        <taxon>Coccomyxa</taxon>
    </lineage>
</organism>
<evidence type="ECO:0000313" key="3">
    <source>
        <dbReference type="Proteomes" id="UP001491310"/>
    </source>
</evidence>